<dbReference type="Proteomes" id="UP000594454">
    <property type="component" value="Chromosome 3"/>
</dbReference>
<feature type="transmembrane region" description="Helical" evidence="10">
    <location>
        <begin position="256"/>
        <end position="278"/>
    </location>
</feature>
<gene>
    <name evidence="11" type="ORF">HERILL_LOCUS8539</name>
</gene>
<dbReference type="AlphaFoldDB" id="A0A7R8UTK7"/>
<keyword evidence="9 10" id="KW-0807">Transducer</keyword>
<feature type="transmembrane region" description="Helical" evidence="10">
    <location>
        <begin position="66"/>
        <end position="88"/>
    </location>
</feature>
<dbReference type="Pfam" id="PF02949">
    <property type="entry name" value="7tm_6"/>
    <property type="match status" value="1"/>
</dbReference>
<feature type="transmembrane region" description="Helical" evidence="10">
    <location>
        <begin position="37"/>
        <end position="60"/>
    </location>
</feature>
<evidence type="ECO:0000256" key="6">
    <source>
        <dbReference type="ARBA" id="ARBA00022989"/>
    </source>
</evidence>
<comment type="caution">
    <text evidence="10">Lacks conserved residue(s) required for the propagation of feature annotation.</text>
</comment>
<keyword evidence="8 10" id="KW-0675">Receptor</keyword>
<dbReference type="PANTHER" id="PTHR21137:SF35">
    <property type="entry name" value="ODORANT RECEPTOR 19A-RELATED"/>
    <property type="match status" value="1"/>
</dbReference>
<dbReference type="InterPro" id="IPR004117">
    <property type="entry name" value="7tm6_olfct_rcpt"/>
</dbReference>
<dbReference type="GO" id="GO:0005886">
    <property type="term" value="C:plasma membrane"/>
    <property type="evidence" value="ECO:0007669"/>
    <property type="project" value="UniProtKB-SubCell"/>
</dbReference>
<evidence type="ECO:0000256" key="2">
    <source>
        <dbReference type="ARBA" id="ARBA00022475"/>
    </source>
</evidence>
<comment type="similarity">
    <text evidence="10">Belongs to the insect chemoreceptor superfamily. Heteromeric odorant receptor channel (TC 1.A.69) family.</text>
</comment>
<evidence type="ECO:0000313" key="12">
    <source>
        <dbReference type="Proteomes" id="UP000594454"/>
    </source>
</evidence>
<dbReference type="OrthoDB" id="6604226at2759"/>
<dbReference type="EMBL" id="LR899011">
    <property type="protein sequence ID" value="CAD7085718.1"/>
    <property type="molecule type" value="Genomic_DNA"/>
</dbReference>
<dbReference type="GO" id="GO:0007165">
    <property type="term" value="P:signal transduction"/>
    <property type="evidence" value="ECO:0007669"/>
    <property type="project" value="UniProtKB-KW"/>
</dbReference>
<dbReference type="GO" id="GO:0004984">
    <property type="term" value="F:olfactory receptor activity"/>
    <property type="evidence" value="ECO:0007669"/>
    <property type="project" value="InterPro"/>
</dbReference>
<dbReference type="InParanoid" id="A0A7R8UTK7"/>
<evidence type="ECO:0000256" key="4">
    <source>
        <dbReference type="ARBA" id="ARBA00022692"/>
    </source>
</evidence>
<keyword evidence="7 10" id="KW-0472">Membrane</keyword>
<keyword evidence="12" id="KW-1185">Reference proteome</keyword>
<proteinExistence type="inferred from homology"/>
<evidence type="ECO:0000256" key="7">
    <source>
        <dbReference type="ARBA" id="ARBA00023136"/>
    </source>
</evidence>
<evidence type="ECO:0000256" key="5">
    <source>
        <dbReference type="ARBA" id="ARBA00022725"/>
    </source>
</evidence>
<evidence type="ECO:0000256" key="10">
    <source>
        <dbReference type="RuleBase" id="RU351113"/>
    </source>
</evidence>
<evidence type="ECO:0000313" key="11">
    <source>
        <dbReference type="EMBL" id="CAD7085718.1"/>
    </source>
</evidence>
<protein>
    <recommendedName>
        <fullName evidence="10">Odorant receptor</fullName>
    </recommendedName>
</protein>
<accession>A0A7R8UTK7</accession>
<evidence type="ECO:0000256" key="3">
    <source>
        <dbReference type="ARBA" id="ARBA00022606"/>
    </source>
</evidence>
<keyword evidence="3 10" id="KW-0716">Sensory transduction</keyword>
<keyword evidence="4 10" id="KW-0812">Transmembrane</keyword>
<dbReference type="FunCoup" id="A0A7R8UTK7">
    <property type="interactions" value="22"/>
</dbReference>
<evidence type="ECO:0000256" key="8">
    <source>
        <dbReference type="ARBA" id="ARBA00023170"/>
    </source>
</evidence>
<comment type="subcellular location">
    <subcellularLocation>
        <location evidence="1 10">Cell membrane</location>
        <topology evidence="1 10">Multi-pass membrane protein</topology>
    </subcellularLocation>
</comment>
<name>A0A7R8UTK7_HERIL</name>
<evidence type="ECO:0000256" key="1">
    <source>
        <dbReference type="ARBA" id="ARBA00004651"/>
    </source>
</evidence>
<reference evidence="11 12" key="1">
    <citation type="submission" date="2020-11" db="EMBL/GenBank/DDBJ databases">
        <authorList>
            <person name="Wallbank WR R."/>
            <person name="Pardo Diaz C."/>
            <person name="Kozak K."/>
            <person name="Martin S."/>
            <person name="Jiggins C."/>
            <person name="Moest M."/>
            <person name="Warren A I."/>
            <person name="Generalovic N T."/>
            <person name="Byers J.R.P. K."/>
            <person name="Montejo-Kovacevich G."/>
            <person name="Yen C E."/>
        </authorList>
    </citation>
    <scope>NUCLEOTIDE SEQUENCE [LARGE SCALE GENOMIC DNA]</scope>
</reference>
<feature type="transmembrane region" description="Helical" evidence="10">
    <location>
        <begin position="284"/>
        <end position="304"/>
    </location>
</feature>
<organism evidence="11 12">
    <name type="scientific">Hermetia illucens</name>
    <name type="common">Black soldier fly</name>
    <dbReference type="NCBI Taxonomy" id="343691"/>
    <lineage>
        <taxon>Eukaryota</taxon>
        <taxon>Metazoa</taxon>
        <taxon>Ecdysozoa</taxon>
        <taxon>Arthropoda</taxon>
        <taxon>Hexapoda</taxon>
        <taxon>Insecta</taxon>
        <taxon>Pterygota</taxon>
        <taxon>Neoptera</taxon>
        <taxon>Endopterygota</taxon>
        <taxon>Diptera</taxon>
        <taxon>Brachycera</taxon>
        <taxon>Stratiomyomorpha</taxon>
        <taxon>Stratiomyidae</taxon>
        <taxon>Hermetiinae</taxon>
        <taxon>Hermetia</taxon>
    </lineage>
</organism>
<sequence>MSDKVQVPKKVVSSDAFKFQFKFWRILGVYPANGCRFLYILIITLSTSVPVGMTVYLFYVDQLKDILSNLAVNITPIAINVKFANILFRRKIILDVTPWVQQLDTRATSAQEQKCLRWGVQTAHKMFYLTCGMYIVAVVLGELGALLSHEKKMMLPAWYPFDWQHSTWKYFIVHLHQSVALILYVLQNVSNDTFPAIYMLVLKSHVKTLNIRIRRLGLDTTESSQVTCAELIQCIQDQQMLVEYFHTVRKATSAAIFLQFFVTGMEACIIAVCVFFVENNLFETIFFAEYFLCVILEIFLYCYFGEQLASESDRMTEAIYSCNWMGQDRRFKQNLIIFMQSTQTNMTIIAGGIFKVNLSTFVTVLKSPYSLFAVLTSRT</sequence>
<dbReference type="GO" id="GO:0005549">
    <property type="term" value="F:odorant binding"/>
    <property type="evidence" value="ECO:0007669"/>
    <property type="project" value="InterPro"/>
</dbReference>
<keyword evidence="6 10" id="KW-1133">Transmembrane helix</keyword>
<evidence type="ECO:0000256" key="9">
    <source>
        <dbReference type="ARBA" id="ARBA00023224"/>
    </source>
</evidence>
<feature type="transmembrane region" description="Helical" evidence="10">
    <location>
        <begin position="126"/>
        <end position="147"/>
    </location>
</feature>
<dbReference type="PANTHER" id="PTHR21137">
    <property type="entry name" value="ODORANT RECEPTOR"/>
    <property type="match status" value="1"/>
</dbReference>
<keyword evidence="2" id="KW-1003">Cell membrane</keyword>
<keyword evidence="5 10" id="KW-0552">Olfaction</keyword>